<evidence type="ECO:0000256" key="4">
    <source>
        <dbReference type="ARBA" id="ARBA00022989"/>
    </source>
</evidence>
<comment type="caution">
    <text evidence="8">The sequence shown here is derived from an EMBL/GenBank/DDBJ whole genome shotgun (WGS) entry which is preliminary data.</text>
</comment>
<feature type="region of interest" description="Disordered" evidence="6">
    <location>
        <begin position="420"/>
        <end position="517"/>
    </location>
</feature>
<feature type="transmembrane region" description="Helical" evidence="7">
    <location>
        <begin position="921"/>
        <end position="942"/>
    </location>
</feature>
<dbReference type="PANTHER" id="PTHR21535:SF51">
    <property type="entry name" value="MANGANESE RESISTANCE PROTEIN MNR2"/>
    <property type="match status" value="1"/>
</dbReference>
<proteinExistence type="inferred from homology"/>
<gene>
    <name evidence="8" type="primary">MNR2_3</name>
    <name evidence="8" type="ORF">GGI15_002199</name>
</gene>
<evidence type="ECO:0000256" key="6">
    <source>
        <dbReference type="SAM" id="MobiDB-lite"/>
    </source>
</evidence>
<dbReference type="OrthoDB" id="29879at2759"/>
<feature type="region of interest" description="Disordered" evidence="6">
    <location>
        <begin position="337"/>
        <end position="397"/>
    </location>
</feature>
<dbReference type="InterPro" id="IPR002523">
    <property type="entry name" value="MgTranspt_CorA/ZnTranspt_ZntB"/>
</dbReference>
<protein>
    <submittedName>
        <fullName evidence="8">CorA metal ion transporter</fullName>
    </submittedName>
</protein>
<dbReference type="GO" id="GO:0010961">
    <property type="term" value="P:intracellular magnesium ion homeostasis"/>
    <property type="evidence" value="ECO:0007669"/>
    <property type="project" value="TreeGrafter"/>
</dbReference>
<feature type="compositionally biased region" description="Polar residues" evidence="6">
    <location>
        <begin position="309"/>
        <end position="322"/>
    </location>
</feature>
<evidence type="ECO:0000256" key="2">
    <source>
        <dbReference type="ARBA" id="ARBA00009765"/>
    </source>
</evidence>
<keyword evidence="4 7" id="KW-1133">Transmembrane helix</keyword>
<dbReference type="SUPFAM" id="SSF143865">
    <property type="entry name" value="CorA soluble domain-like"/>
    <property type="match status" value="1"/>
</dbReference>
<reference evidence="8" key="1">
    <citation type="submission" date="2022-07" db="EMBL/GenBank/DDBJ databases">
        <title>Phylogenomic reconstructions and comparative analyses of Kickxellomycotina fungi.</title>
        <authorList>
            <person name="Reynolds N.K."/>
            <person name="Stajich J.E."/>
            <person name="Barry K."/>
            <person name="Grigoriev I.V."/>
            <person name="Crous P."/>
            <person name="Smith M.E."/>
        </authorList>
    </citation>
    <scope>NUCLEOTIDE SEQUENCE</scope>
    <source>
        <strain evidence="8">BCRC 34489</strain>
    </source>
</reference>
<dbReference type="Gene3D" id="3.30.460.20">
    <property type="entry name" value="CorA soluble domain-like"/>
    <property type="match status" value="1"/>
</dbReference>
<dbReference type="GO" id="GO:0015095">
    <property type="term" value="F:magnesium ion transmembrane transporter activity"/>
    <property type="evidence" value="ECO:0007669"/>
    <property type="project" value="InterPro"/>
</dbReference>
<feature type="compositionally biased region" description="Basic residues" evidence="6">
    <location>
        <begin position="1"/>
        <end position="15"/>
    </location>
</feature>
<dbReference type="InterPro" id="IPR045861">
    <property type="entry name" value="CorA_cytoplasmic_dom"/>
</dbReference>
<dbReference type="InterPro" id="IPR045863">
    <property type="entry name" value="CorA_TM1_TM2"/>
</dbReference>
<dbReference type="CDD" id="cd12829">
    <property type="entry name" value="Alr1p-like"/>
    <property type="match status" value="1"/>
</dbReference>
<evidence type="ECO:0000256" key="1">
    <source>
        <dbReference type="ARBA" id="ARBA00004141"/>
    </source>
</evidence>
<feature type="region of interest" description="Disordered" evidence="6">
    <location>
        <begin position="164"/>
        <end position="198"/>
    </location>
</feature>
<dbReference type="AlphaFoldDB" id="A0A9W8LJT7"/>
<dbReference type="Pfam" id="PF01544">
    <property type="entry name" value="CorA"/>
    <property type="match status" value="2"/>
</dbReference>
<dbReference type="SUPFAM" id="SSF144083">
    <property type="entry name" value="Magnesium transport protein CorA, transmembrane region"/>
    <property type="match status" value="1"/>
</dbReference>
<keyword evidence="9" id="KW-1185">Reference proteome</keyword>
<accession>A0A9W8LJT7</accession>
<dbReference type="Gene3D" id="1.20.58.340">
    <property type="entry name" value="Magnesium transport protein CorA, transmembrane region"/>
    <property type="match status" value="2"/>
</dbReference>
<dbReference type="PANTHER" id="PTHR21535">
    <property type="entry name" value="MAGNESIUM AND COBALT TRANSPORT PROTEIN/MITOCHONDRIAL IMPORT INNER MEMBRANE TRANSLOCASE SUBUNIT TIM8"/>
    <property type="match status" value="1"/>
</dbReference>
<feature type="region of interest" description="Disordered" evidence="6">
    <location>
        <begin position="225"/>
        <end position="323"/>
    </location>
</feature>
<dbReference type="GO" id="GO:0016020">
    <property type="term" value="C:membrane"/>
    <property type="evidence" value="ECO:0007669"/>
    <property type="project" value="UniProtKB-SubCell"/>
</dbReference>
<feature type="compositionally biased region" description="Polar residues" evidence="6">
    <location>
        <begin position="489"/>
        <end position="500"/>
    </location>
</feature>
<dbReference type="EMBL" id="JANBUM010000109">
    <property type="protein sequence ID" value="KAJ2784645.1"/>
    <property type="molecule type" value="Genomic_DNA"/>
</dbReference>
<keyword evidence="5 7" id="KW-0472">Membrane</keyword>
<feature type="compositionally biased region" description="Polar residues" evidence="6">
    <location>
        <begin position="447"/>
        <end position="478"/>
    </location>
</feature>
<evidence type="ECO:0000313" key="9">
    <source>
        <dbReference type="Proteomes" id="UP001140172"/>
    </source>
</evidence>
<evidence type="ECO:0000256" key="5">
    <source>
        <dbReference type="ARBA" id="ARBA00023136"/>
    </source>
</evidence>
<evidence type="ECO:0000256" key="7">
    <source>
        <dbReference type="SAM" id="Phobius"/>
    </source>
</evidence>
<organism evidence="8 9">
    <name type="scientific">Coemansia interrupta</name>
    <dbReference type="NCBI Taxonomy" id="1126814"/>
    <lineage>
        <taxon>Eukaryota</taxon>
        <taxon>Fungi</taxon>
        <taxon>Fungi incertae sedis</taxon>
        <taxon>Zoopagomycota</taxon>
        <taxon>Kickxellomycotina</taxon>
        <taxon>Kickxellomycetes</taxon>
        <taxon>Kickxellales</taxon>
        <taxon>Kickxellaceae</taxon>
        <taxon>Coemansia</taxon>
    </lineage>
</organism>
<feature type="compositionally biased region" description="Acidic residues" evidence="6">
    <location>
        <begin position="420"/>
        <end position="440"/>
    </location>
</feature>
<comment type="subcellular location">
    <subcellularLocation>
        <location evidence="1">Membrane</location>
        <topology evidence="1">Multi-pass membrane protein</topology>
    </subcellularLocation>
</comment>
<evidence type="ECO:0000313" key="8">
    <source>
        <dbReference type="EMBL" id="KAJ2784645.1"/>
    </source>
</evidence>
<evidence type="ECO:0000256" key="3">
    <source>
        <dbReference type="ARBA" id="ARBA00022692"/>
    </source>
</evidence>
<feature type="compositionally biased region" description="Polar residues" evidence="6">
    <location>
        <begin position="340"/>
        <end position="355"/>
    </location>
</feature>
<comment type="similarity">
    <text evidence="2">Belongs to the CorA metal ion transporter (MIT) (TC 1.A.35) family.</text>
</comment>
<dbReference type="Proteomes" id="UP001140172">
    <property type="component" value="Unassembled WGS sequence"/>
</dbReference>
<feature type="compositionally biased region" description="Low complexity" evidence="6">
    <location>
        <begin position="55"/>
        <end position="66"/>
    </location>
</feature>
<dbReference type="InterPro" id="IPR044089">
    <property type="entry name" value="Alr1-like"/>
</dbReference>
<feature type="compositionally biased region" description="Low complexity" evidence="6">
    <location>
        <begin position="16"/>
        <end position="27"/>
    </location>
</feature>
<feature type="region of interest" description="Disordered" evidence="6">
    <location>
        <begin position="1"/>
        <end position="103"/>
    </location>
</feature>
<sequence>MGKKSRNSAGRRRNARQQPAEAQAAGAPGVSSDPPASPTQTTAEYLASWRKPTSSRHSSTRPLSSHHGTSEDTPLHPTRRRSSSSSGRSSNGGGGSHSTGGQGNLASVISQYMFGMDSDTLASQYYGNMAHMHEMTADRLPRPMNSTLPLFSPSVVHGRRLVRARSSQGSEGDVGRKRGSAVTLQRAEEGGRGSAAEAPLAPVAMGHAATYPSAPADFPLETRVLESESTSNSGVEHKDAEQIPEPNADEQPAPGTPDNLETTAEQPSAHDESTASPATAEISEKGHGLGVQFDSRPSSQVRSRRSQHIGPTQYTPAASANKKTAVARGAPGLSYMFSPTIGSSRPSSIVGTATPTQPPPSRVQTVRMLESSEETSPSSLVHEGNDQRAGSAENAPFRSKTFGSINIGALEQFLDEGEIPESTSDEEYSDDDLAWEEDYPGTDSRSRGSYSDQSTCSSTKSKMLRATQSVEASPQLRQPLTLPRRYGSENGNYRVPSQVTPRVRSAEHRPSSVPDERAPLLGHTAISVAPEESEYLVPAELQNYSIGNSQAFSKKSGLKGRRRRRRHHEELFLDKDGFIDESYRFTFFNPAVGTIRAQEFADLRTPDMDLSELLQVGGCFWIDVLRPSLQEMHLLSKIFNIHALTVEDIMTQDMREKGETHANYYFVCFRSFDNDPNSETYLEPKCIYNIVLREGIITFHMEPSVHQYHVLRRIRRQIDHIVVTPDWLNYAIIDDITDLIAPILQLIEFDVDRIDELVLVISSSEQSDMLLRISTARKRIMMVLRLLQGKADVVRALIKRFESATAMSTSQINALAGTASVAGPLSERQTVWSESPQRRTSANDSQHALVDGTAMELAIDHRKGQETLLYLGDVLDHIVTMMQNAAHYDNILGRAHANYLAQISIELTESSNRTNDVVAKLSALAAIVVPLNFITGMWGANVKVPGQDYEDLHYFFYILGCCMLYVVIAVAWARHYDIF</sequence>
<name>A0A9W8LJT7_9FUNG</name>
<feature type="transmembrane region" description="Helical" evidence="7">
    <location>
        <begin position="954"/>
        <end position="973"/>
    </location>
</feature>
<keyword evidence="3 7" id="KW-0812">Transmembrane</keyword>
<feature type="compositionally biased region" description="Gly residues" evidence="6">
    <location>
        <begin position="90"/>
        <end position="103"/>
    </location>
</feature>
<feature type="compositionally biased region" description="Basic and acidic residues" evidence="6">
    <location>
        <begin position="504"/>
        <end position="517"/>
    </location>
</feature>